<feature type="compositionally biased region" description="Low complexity" evidence="9">
    <location>
        <begin position="30"/>
        <end position="54"/>
    </location>
</feature>
<reference evidence="11 12" key="1">
    <citation type="submission" date="2013-06" db="EMBL/GenBank/DDBJ databases">
        <authorList>
            <person name="Walk S."/>
            <person name="Aronoff D."/>
            <person name="Young V.Y."/>
            <person name="Marsh J."/>
            <person name="Harrison L."/>
            <person name="Daugherty S.C."/>
            <person name="Shefchek K.A."/>
            <person name="Hine E.E."/>
            <person name="Tallon L.J."/>
            <person name="Sadzewicz L.K."/>
            <person name="Rasko D.A."/>
        </authorList>
    </citation>
    <scope>NUCLEOTIDE SEQUENCE [LARGE SCALE GENOMIC DNA]</scope>
    <source>
        <strain evidence="11 12">ATCC 638</strain>
    </source>
</reference>
<evidence type="ECO:0000256" key="6">
    <source>
        <dbReference type="ARBA" id="ARBA00023160"/>
    </source>
</evidence>
<dbReference type="GO" id="GO:0003989">
    <property type="term" value="F:acetyl-CoA carboxylase activity"/>
    <property type="evidence" value="ECO:0007669"/>
    <property type="project" value="InterPro"/>
</dbReference>
<dbReference type="AlphaFoldDB" id="T4VP17"/>
<dbReference type="GO" id="GO:0009317">
    <property type="term" value="C:acetyl-CoA carboxylase complex"/>
    <property type="evidence" value="ECO:0007669"/>
    <property type="project" value="InterPro"/>
</dbReference>
<sequence length="127" mass="13181">MIKKYNITVNGNTYEVEVEELGSQASVQRPQVATQQVQPQAAPKAQPKQTQNAPSAGGGTISAPMPGTINDVRVKVGDSVKKGQVLIILEAMKMENEIMASSDGTVKSVDVSKGASVSAGDALITIG</sequence>
<evidence type="ECO:0000256" key="1">
    <source>
        <dbReference type="ARBA" id="ARBA00005194"/>
    </source>
</evidence>
<comment type="function">
    <text evidence="8">This protein is a component of the acetyl coenzyme A carboxylase complex; first, biotin carboxylase catalyzes the carboxylation of the carrier protein and then the transcarboxylase transfers the carboxyl group to form malonyl-CoA.</text>
</comment>
<dbReference type="Proteomes" id="UP000015688">
    <property type="component" value="Unassembled WGS sequence"/>
</dbReference>
<dbReference type="RefSeq" id="WP_021432542.1">
    <property type="nucleotide sequence ID" value="NZ_AVNC01000015.1"/>
</dbReference>
<dbReference type="GO" id="GO:0006633">
    <property type="term" value="P:fatty acid biosynthetic process"/>
    <property type="evidence" value="ECO:0007669"/>
    <property type="project" value="UniProtKB-UniPathway"/>
</dbReference>
<dbReference type="InterPro" id="IPR011053">
    <property type="entry name" value="Single_hybrid_motif"/>
</dbReference>
<dbReference type="InterPro" id="IPR000089">
    <property type="entry name" value="Biotin_lipoyl"/>
</dbReference>
<dbReference type="InterPro" id="IPR050709">
    <property type="entry name" value="Biotin_Carboxyl_Carrier/Decarb"/>
</dbReference>
<evidence type="ECO:0000256" key="3">
    <source>
        <dbReference type="ARBA" id="ARBA00022516"/>
    </source>
</evidence>
<evidence type="ECO:0000256" key="4">
    <source>
        <dbReference type="ARBA" id="ARBA00022832"/>
    </source>
</evidence>
<evidence type="ECO:0000256" key="8">
    <source>
        <dbReference type="RuleBase" id="RU364072"/>
    </source>
</evidence>
<dbReference type="PANTHER" id="PTHR45266">
    <property type="entry name" value="OXALOACETATE DECARBOXYLASE ALPHA CHAIN"/>
    <property type="match status" value="1"/>
</dbReference>
<dbReference type="UniPathway" id="UPA00094"/>
<dbReference type="PROSITE" id="PS00188">
    <property type="entry name" value="BIOTIN"/>
    <property type="match status" value="1"/>
</dbReference>
<dbReference type="PATRIC" id="fig|1233171.3.peg.1244"/>
<protein>
    <recommendedName>
        <fullName evidence="2 8">Biotin carboxyl carrier protein of acetyl-CoA carboxylase</fullName>
    </recommendedName>
</protein>
<keyword evidence="4 8" id="KW-0276">Fatty acid metabolism</keyword>
<dbReference type="CDD" id="cd06850">
    <property type="entry name" value="biotinyl_domain"/>
    <property type="match status" value="1"/>
</dbReference>
<dbReference type="SUPFAM" id="SSF51230">
    <property type="entry name" value="Single hybrid motif"/>
    <property type="match status" value="1"/>
</dbReference>
<keyword evidence="7 8" id="KW-0092">Biotin</keyword>
<dbReference type="PANTHER" id="PTHR45266:SF3">
    <property type="entry name" value="OXALOACETATE DECARBOXYLASE ALPHA CHAIN"/>
    <property type="match status" value="1"/>
</dbReference>
<evidence type="ECO:0000256" key="9">
    <source>
        <dbReference type="SAM" id="MobiDB-lite"/>
    </source>
</evidence>
<evidence type="ECO:0000256" key="2">
    <source>
        <dbReference type="ARBA" id="ARBA00017562"/>
    </source>
</evidence>
<evidence type="ECO:0000256" key="5">
    <source>
        <dbReference type="ARBA" id="ARBA00023098"/>
    </source>
</evidence>
<dbReference type="Pfam" id="PF00364">
    <property type="entry name" value="Biotin_lipoyl"/>
    <property type="match status" value="1"/>
</dbReference>
<dbReference type="InterPro" id="IPR001882">
    <property type="entry name" value="Biotin_BS"/>
</dbReference>
<name>T4VP17_PARBF</name>
<keyword evidence="3 8" id="KW-0444">Lipid biosynthesis</keyword>
<keyword evidence="6 8" id="KW-0275">Fatty acid biosynthesis</keyword>
<evidence type="ECO:0000256" key="7">
    <source>
        <dbReference type="ARBA" id="ARBA00023267"/>
    </source>
</evidence>
<dbReference type="GeneID" id="67472228"/>
<dbReference type="PROSITE" id="PS50968">
    <property type="entry name" value="BIOTINYL_LIPOYL"/>
    <property type="match status" value="1"/>
</dbReference>
<evidence type="ECO:0000313" key="11">
    <source>
        <dbReference type="EMBL" id="EQK42407.1"/>
    </source>
</evidence>
<dbReference type="PRINTS" id="PR01071">
    <property type="entry name" value="ACOABIOTINCC"/>
</dbReference>
<comment type="pathway">
    <text evidence="1 8">Lipid metabolism; fatty acid biosynthesis.</text>
</comment>
<feature type="domain" description="Lipoyl-binding" evidence="10">
    <location>
        <begin position="48"/>
        <end position="127"/>
    </location>
</feature>
<comment type="caution">
    <text evidence="11">The sequence shown here is derived from an EMBL/GenBank/DDBJ whole genome shotgun (WGS) entry which is preliminary data.</text>
</comment>
<keyword evidence="5 8" id="KW-0443">Lipid metabolism</keyword>
<gene>
    <name evidence="11" type="ORF">C672_1350</name>
</gene>
<evidence type="ECO:0000313" key="12">
    <source>
        <dbReference type="Proteomes" id="UP000015688"/>
    </source>
</evidence>
<evidence type="ECO:0000259" key="10">
    <source>
        <dbReference type="PROSITE" id="PS50968"/>
    </source>
</evidence>
<organism evidence="11 12">
    <name type="scientific">Paraclostridium bifermentans ATCC 638 = DSM 14991</name>
    <dbReference type="NCBI Taxonomy" id="1233171"/>
    <lineage>
        <taxon>Bacteria</taxon>
        <taxon>Bacillati</taxon>
        <taxon>Bacillota</taxon>
        <taxon>Clostridia</taxon>
        <taxon>Peptostreptococcales</taxon>
        <taxon>Peptostreptococcaceae</taxon>
        <taxon>Paraclostridium</taxon>
    </lineage>
</organism>
<dbReference type="FunFam" id="2.40.50.100:FF:000003">
    <property type="entry name" value="Acetyl-CoA carboxylase biotin carboxyl carrier protein"/>
    <property type="match status" value="1"/>
</dbReference>
<dbReference type="InterPro" id="IPR001249">
    <property type="entry name" value="AcCoA_biotinCC"/>
</dbReference>
<dbReference type="EMBL" id="AVNC01000015">
    <property type="protein sequence ID" value="EQK42407.1"/>
    <property type="molecule type" value="Genomic_DNA"/>
</dbReference>
<dbReference type="Gene3D" id="2.40.50.100">
    <property type="match status" value="1"/>
</dbReference>
<accession>T4VP17</accession>
<proteinExistence type="predicted"/>
<feature type="region of interest" description="Disordered" evidence="9">
    <location>
        <begin position="22"/>
        <end position="66"/>
    </location>
</feature>